<proteinExistence type="predicted"/>
<organism evidence="1 2">
    <name type="scientific">Stutzerimonas marianensis</name>
    <dbReference type="NCBI Taxonomy" id="2929513"/>
    <lineage>
        <taxon>Bacteria</taxon>
        <taxon>Pseudomonadati</taxon>
        <taxon>Pseudomonadota</taxon>
        <taxon>Gammaproteobacteria</taxon>
        <taxon>Pseudomonadales</taxon>
        <taxon>Pseudomonadaceae</taxon>
        <taxon>Stutzerimonas</taxon>
    </lineage>
</organism>
<dbReference type="Proteomes" id="UP001139682">
    <property type="component" value="Unassembled WGS sequence"/>
</dbReference>
<reference evidence="1" key="1">
    <citation type="submission" date="2022-03" db="EMBL/GenBank/DDBJ databases">
        <title>Pseudomonas marianensis sp. nov., a marine bacterium isolated from deep-sea sediments of the Mariana Trench.</title>
        <authorList>
            <person name="Wei Y."/>
        </authorList>
    </citation>
    <scope>NUCLEOTIDE SEQUENCE</scope>
    <source>
        <strain evidence="1">PS1</strain>
    </source>
</reference>
<comment type="caution">
    <text evidence="1">The sequence shown here is derived from an EMBL/GenBank/DDBJ whole genome shotgun (WGS) entry which is preliminary data.</text>
</comment>
<dbReference type="EMBL" id="JALGRD010000009">
    <property type="protein sequence ID" value="MCJ0974956.1"/>
    <property type="molecule type" value="Genomic_DNA"/>
</dbReference>
<dbReference type="RefSeq" id="WP_243607020.1">
    <property type="nucleotide sequence ID" value="NZ_JALGRD010000009.1"/>
</dbReference>
<evidence type="ECO:0000313" key="2">
    <source>
        <dbReference type="Proteomes" id="UP001139682"/>
    </source>
</evidence>
<protein>
    <submittedName>
        <fullName evidence="1">Uncharacterized protein</fullName>
    </submittedName>
</protein>
<name>A0A9X1W4M2_9GAMM</name>
<keyword evidence="2" id="KW-1185">Reference proteome</keyword>
<sequence>MSDQERPIQACVAKRQEPSMPEVYMPAMWPVEFQQKALDWVKAWRWRRLYRRLLRLSDRQLRMRDLSRPLLQNKARMPLRQIVAEQRSAASRVRACER</sequence>
<accession>A0A9X1W4M2</accession>
<evidence type="ECO:0000313" key="1">
    <source>
        <dbReference type="EMBL" id="MCJ0974956.1"/>
    </source>
</evidence>
<dbReference type="AlphaFoldDB" id="A0A9X1W4M2"/>
<gene>
    <name evidence="1" type="ORF">MST27_16400</name>
</gene>